<comment type="catalytic activity">
    <reaction evidence="8">
        <text>L-glutamyl-[protein] + glycine + ATP = glycyl-L-glutamyl-[protein] + ADP + phosphate + H(+)</text>
        <dbReference type="Rhea" id="RHEA:67180"/>
        <dbReference type="Rhea" id="RHEA-COMP:10208"/>
        <dbReference type="Rhea" id="RHEA-COMP:17207"/>
        <dbReference type="ChEBI" id="CHEBI:15378"/>
        <dbReference type="ChEBI" id="CHEBI:29973"/>
        <dbReference type="ChEBI" id="CHEBI:30616"/>
        <dbReference type="ChEBI" id="CHEBI:43474"/>
        <dbReference type="ChEBI" id="CHEBI:57305"/>
        <dbReference type="ChEBI" id="CHEBI:167890"/>
        <dbReference type="ChEBI" id="CHEBI:456216"/>
    </reaction>
    <physiologicalReaction direction="left-to-right" evidence="8">
        <dbReference type="Rhea" id="RHEA:67181"/>
    </physiologicalReaction>
</comment>
<keyword evidence="10" id="KW-0472">Membrane</keyword>
<dbReference type="GO" id="GO:0070736">
    <property type="term" value="F:protein-glycine ligase activity, initiating"/>
    <property type="evidence" value="ECO:0007669"/>
    <property type="project" value="TreeGrafter"/>
</dbReference>
<keyword evidence="6" id="KW-0282">Flagellum</keyword>
<dbReference type="Gene3D" id="3.30.470.20">
    <property type="entry name" value="ATP-grasp fold, B domain"/>
    <property type="match status" value="1"/>
</dbReference>
<feature type="compositionally biased region" description="Basic and acidic residues" evidence="9">
    <location>
        <begin position="78"/>
        <end position="101"/>
    </location>
</feature>
<evidence type="ECO:0000313" key="12">
    <source>
        <dbReference type="Proteomes" id="UP000700334"/>
    </source>
</evidence>
<dbReference type="Proteomes" id="UP000700334">
    <property type="component" value="Unassembled WGS sequence"/>
</dbReference>
<evidence type="ECO:0000256" key="8">
    <source>
        <dbReference type="ARBA" id="ARBA00048944"/>
    </source>
</evidence>
<evidence type="ECO:0000256" key="2">
    <source>
        <dbReference type="ARBA" id="ARBA00022490"/>
    </source>
</evidence>
<evidence type="ECO:0000256" key="10">
    <source>
        <dbReference type="SAM" id="Phobius"/>
    </source>
</evidence>
<proteinExistence type="predicted"/>
<feature type="compositionally biased region" description="Low complexity" evidence="9">
    <location>
        <begin position="1284"/>
        <end position="1294"/>
    </location>
</feature>
<dbReference type="InterPro" id="IPR004344">
    <property type="entry name" value="TTL/TTLL_fam"/>
</dbReference>
<dbReference type="GO" id="GO:0015630">
    <property type="term" value="C:microtubule cytoskeleton"/>
    <property type="evidence" value="ECO:0007669"/>
    <property type="project" value="TreeGrafter"/>
</dbReference>
<dbReference type="PANTHER" id="PTHR45870:SF3">
    <property type="entry name" value="PROTEIN MONOGLYCYLASE TTLL8"/>
    <property type="match status" value="1"/>
</dbReference>
<keyword evidence="10" id="KW-1133">Transmembrane helix</keyword>
<feature type="transmembrane region" description="Helical" evidence="10">
    <location>
        <begin position="191"/>
        <end position="208"/>
    </location>
</feature>
<feature type="region of interest" description="Disordered" evidence="9">
    <location>
        <begin position="1279"/>
        <end position="1425"/>
    </location>
</feature>
<dbReference type="GO" id="GO:0005524">
    <property type="term" value="F:ATP binding"/>
    <property type="evidence" value="ECO:0007669"/>
    <property type="project" value="UniProtKB-KW"/>
</dbReference>
<keyword evidence="7" id="KW-0206">Cytoskeleton</keyword>
<evidence type="ECO:0000256" key="4">
    <source>
        <dbReference type="ARBA" id="ARBA00022741"/>
    </source>
</evidence>
<comment type="subcellular location">
    <subcellularLocation>
        <location evidence="1">Cytoplasm</location>
        <location evidence="1">Cytoskeleton</location>
        <location evidence="1">Flagellum axoneme</location>
    </subcellularLocation>
</comment>
<comment type="caution">
    <text evidence="11">The sequence shown here is derived from an EMBL/GenBank/DDBJ whole genome shotgun (WGS) entry which is preliminary data.</text>
</comment>
<evidence type="ECO:0000256" key="9">
    <source>
        <dbReference type="SAM" id="MobiDB-lite"/>
    </source>
</evidence>
<organism evidence="11 12">
    <name type="scientific">Galemys pyrenaicus</name>
    <name type="common">Iberian desman</name>
    <name type="synonym">Pyrenean desman</name>
    <dbReference type="NCBI Taxonomy" id="202257"/>
    <lineage>
        <taxon>Eukaryota</taxon>
        <taxon>Metazoa</taxon>
        <taxon>Chordata</taxon>
        <taxon>Craniata</taxon>
        <taxon>Vertebrata</taxon>
        <taxon>Euteleostomi</taxon>
        <taxon>Mammalia</taxon>
        <taxon>Eutheria</taxon>
        <taxon>Laurasiatheria</taxon>
        <taxon>Eulipotyphla</taxon>
        <taxon>Talpidae</taxon>
        <taxon>Galemys</taxon>
    </lineage>
</organism>
<feature type="transmembrane region" description="Helical" evidence="10">
    <location>
        <begin position="220"/>
        <end position="242"/>
    </location>
</feature>
<dbReference type="OrthoDB" id="202825at2759"/>
<feature type="region of interest" description="Disordered" evidence="9">
    <location>
        <begin position="839"/>
        <end position="870"/>
    </location>
</feature>
<keyword evidence="6" id="KW-0969">Cilium</keyword>
<dbReference type="FunFam" id="3.30.470.20:FF:000032">
    <property type="entry name" value="tubulin monoglycylase TTLL3 isoform X2"/>
    <property type="match status" value="1"/>
</dbReference>
<evidence type="ECO:0000256" key="6">
    <source>
        <dbReference type="ARBA" id="ARBA00022846"/>
    </source>
</evidence>
<gene>
    <name evidence="11" type="ORF">J0S82_011047</name>
</gene>
<evidence type="ECO:0000256" key="3">
    <source>
        <dbReference type="ARBA" id="ARBA00022598"/>
    </source>
</evidence>
<keyword evidence="3" id="KW-0436">Ligase</keyword>
<keyword evidence="5" id="KW-0067">ATP-binding</keyword>
<dbReference type="InterPro" id="IPR051437">
    <property type="entry name" value="TTLL_monoglycylase"/>
</dbReference>
<dbReference type="PROSITE" id="PS51221">
    <property type="entry name" value="TTL"/>
    <property type="match status" value="1"/>
</dbReference>
<keyword evidence="4" id="KW-0547">Nucleotide-binding</keyword>
<dbReference type="Pfam" id="PF03133">
    <property type="entry name" value="TTL"/>
    <property type="match status" value="1"/>
</dbReference>
<dbReference type="GO" id="GO:0003341">
    <property type="term" value="P:cilium movement"/>
    <property type="evidence" value="ECO:0007669"/>
    <property type="project" value="TreeGrafter"/>
</dbReference>
<dbReference type="EMBL" id="JAGFMF010011642">
    <property type="protein sequence ID" value="KAG8518003.1"/>
    <property type="molecule type" value="Genomic_DNA"/>
</dbReference>
<keyword evidence="2" id="KW-0963">Cytoplasm</keyword>
<protein>
    <submittedName>
        <fullName evidence="11">Protein monoglycylase TTLL8</fullName>
    </submittedName>
</protein>
<reference evidence="11" key="1">
    <citation type="journal article" date="2021" name="Evol. Appl.">
        <title>The genome of the Pyrenean desman and the effects of bottlenecks and inbreeding on the genomic landscape of an endangered species.</title>
        <authorList>
            <person name="Escoda L."/>
            <person name="Castresana J."/>
        </authorList>
    </citation>
    <scope>NUCLEOTIDE SEQUENCE</scope>
    <source>
        <strain evidence="11">IBE-C5619</strain>
    </source>
</reference>
<name>A0A8J6DTP8_GALPY</name>
<dbReference type="SUPFAM" id="SSF56059">
    <property type="entry name" value="Glutathione synthetase ATP-binding domain-like"/>
    <property type="match status" value="1"/>
</dbReference>
<keyword evidence="12" id="KW-1185">Reference proteome</keyword>
<accession>A0A8J6DTP8</accession>
<evidence type="ECO:0000256" key="5">
    <source>
        <dbReference type="ARBA" id="ARBA00022840"/>
    </source>
</evidence>
<feature type="transmembrane region" description="Helical" evidence="10">
    <location>
        <begin position="130"/>
        <end position="154"/>
    </location>
</feature>
<keyword evidence="6" id="KW-0966">Cell projection</keyword>
<keyword evidence="10" id="KW-0812">Transmembrane</keyword>
<dbReference type="GO" id="GO:0060271">
    <property type="term" value="P:cilium assembly"/>
    <property type="evidence" value="ECO:0007669"/>
    <property type="project" value="TreeGrafter"/>
</dbReference>
<feature type="region of interest" description="Disordered" evidence="9">
    <location>
        <begin position="1"/>
        <end position="112"/>
    </location>
</feature>
<evidence type="ECO:0000256" key="1">
    <source>
        <dbReference type="ARBA" id="ARBA00004611"/>
    </source>
</evidence>
<evidence type="ECO:0000256" key="7">
    <source>
        <dbReference type="ARBA" id="ARBA00023212"/>
    </source>
</evidence>
<sequence>MATEPPPEASLASRAPEDGEGRHLGAGSSGRRRRGSPGRLDQGGGTHGPTLAPWPSQEARSEQTPMVLLAPWGRHSTMTREEPGREELAYDRTPTLERGRPDAGGYVPSPKPGDLQLSTRLPRCFSHRTWVFSLLMGSCLLVTSGFSLYLGNVFPMEMDYLRCAAGSCVPSAIVSFAVSRRNIHAIPDFQILFVSAFAITTTCLIWFGCKLVLSPSAIDINFNLILLLLLELLMAATVILSARSGEAHGRPRKGCVPHSAHLVDEAAFPARALKSCSVIEVIAGVAAVLGGVIALNVDESASGPHGSVTFFWILVACFPTAVASHVAAECPSRCLVGVPGCRGCPGRPGRPQRVTRPRSVLPVGPGPRGAWEGQAFGSGVSLPAWTAMPSGAGAGLKASGTAGAQPHAPLSTHTAAQAASLSGQVEVLIAVSSLTAPLLFTAAGYLSFSVMRVVEIFRDYPPTVKQSQDALLLLLLLEVLLQAGLNTATAIQCVRFKVGASWRAPPTDPQERPAGQARGPLKEFDKEKAWRAVVGYRLLGRSAGCGRLAWSRARTRALRAPCPRQRDPAEKRRVARQSRLGTRAWRAWGCGWEGLCLHRHICFSFAELKRGLSRDSSPSPRLDRYKIAKQLTEKAVKEKKIFSIYGHYPVIRAALRRKGWVEKKFHSLSRAGPGTEDTSVAGAAPAEERCGQCGLRTHRAPPDADADFWCCPLCWGRPRRCTLTPSRLCLQRAKALKLVKNEMPYFLWTIKRDVIDYHSLSGEQVLNHYGRTASFTTKIGLCVNMRSLPWYVQANPDAFFPRCYGLCTDSEKQEFLDDFRRTAASSILKWVVSHQSCTPGRAKARREEASDGDPGGQRAPEDSEPAPQGLSGQLVDAACRVCQAYLGRLEHEDIDVAEEAAPDLTEDEWKDLTQKYYSLVQPCPAGPQAPAGALSAFLPSAAHGIFFLAAEMQAPGRGPRLLPWHPRTSRASGVSLHSGDAFISNPRNHLAQCQTLLNRIMSVNPQTEIDGLRNIWIIKPAAKSRGRDIVCMNRVEEILDLVTADHLPPKDNRWVVQKYIETPLLIYDTKFDIRQWFLVTDWNPLTIWFYKESYLRFSTQRFSLDNLDSAIHLCNNSIQKHLKNDKDRSPLLPCHNMWTSTRFQEYLQRRGRGAVWGSVIYPAMKRAIANTMKVGQDHVEARKNSFELYGADFILGRDFKPWLIEINSSPTMHPSTPVTAQLCAQVQEDTIKVVVDRKLDRNCDVGNFELLWRQPAVELPPFHGSDLCVEGVGLRKAKKPMPPISNANLSSPLSNIPPPKAKCPSAASDPAPRPPTTAVQQDLKLKDEKVLPCTLPAPLKQPAERSSKARPRLAAAGAKPGPPAEAAPPVDSKALKPGLARAESTQHPNRDSLDVQPPVSVLPSVKAARGTLSRPPSTAGQPRDLPAPCLVCHSSLPPSRPCKRCRSFCASVLQGVSFVPLGGPWTP</sequence>
<dbReference type="PANTHER" id="PTHR45870">
    <property type="entry name" value="TUBULIN MONOGLYCYLASE TTLL3"/>
    <property type="match status" value="1"/>
</dbReference>
<dbReference type="GO" id="GO:0005930">
    <property type="term" value="C:axoneme"/>
    <property type="evidence" value="ECO:0007669"/>
    <property type="project" value="TreeGrafter"/>
</dbReference>
<evidence type="ECO:0000313" key="11">
    <source>
        <dbReference type="EMBL" id="KAG8518003.1"/>
    </source>
</evidence>